<dbReference type="SUPFAM" id="SSF49464">
    <property type="entry name" value="Carboxypeptidase regulatory domain-like"/>
    <property type="match status" value="1"/>
</dbReference>
<evidence type="ECO:0000256" key="1">
    <source>
        <dbReference type="ARBA" id="ARBA00004571"/>
    </source>
</evidence>
<proteinExistence type="inferred from homology"/>
<dbReference type="NCBIfam" id="TIGR04057">
    <property type="entry name" value="SusC_RagA_signa"/>
    <property type="match status" value="1"/>
</dbReference>
<keyword evidence="6 7" id="KW-0998">Cell outer membrane</keyword>
<dbReference type="Gene3D" id="2.60.40.1120">
    <property type="entry name" value="Carboxypeptidase-like, regulatory domain"/>
    <property type="match status" value="1"/>
</dbReference>
<keyword evidence="3 7" id="KW-1134">Transmembrane beta strand</keyword>
<dbReference type="NCBIfam" id="TIGR04056">
    <property type="entry name" value="OMP_RagA_SusC"/>
    <property type="match status" value="1"/>
</dbReference>
<dbReference type="SUPFAM" id="SSF56935">
    <property type="entry name" value="Porins"/>
    <property type="match status" value="1"/>
</dbReference>
<evidence type="ECO:0000313" key="11">
    <source>
        <dbReference type="Proteomes" id="UP000220133"/>
    </source>
</evidence>
<gene>
    <name evidence="10" type="ORF">COR50_13090</name>
</gene>
<comment type="similarity">
    <text evidence="7">Belongs to the TonB-dependent receptor family.</text>
</comment>
<evidence type="ECO:0000256" key="6">
    <source>
        <dbReference type="ARBA" id="ARBA00023237"/>
    </source>
</evidence>
<dbReference type="Pfam" id="PF13715">
    <property type="entry name" value="CarbopepD_reg_2"/>
    <property type="match status" value="1"/>
</dbReference>
<feature type="domain" description="Outer membrane protein beta-barrel" evidence="9">
    <location>
        <begin position="680"/>
        <end position="781"/>
    </location>
</feature>
<organism evidence="10 11">
    <name type="scientific">Chitinophaga caeni</name>
    <dbReference type="NCBI Taxonomy" id="2029983"/>
    <lineage>
        <taxon>Bacteria</taxon>
        <taxon>Pseudomonadati</taxon>
        <taxon>Bacteroidota</taxon>
        <taxon>Chitinophagia</taxon>
        <taxon>Chitinophagales</taxon>
        <taxon>Chitinophagaceae</taxon>
        <taxon>Chitinophaga</taxon>
    </lineage>
</organism>
<keyword evidence="4 7" id="KW-0812">Transmembrane</keyword>
<dbReference type="InterPro" id="IPR012910">
    <property type="entry name" value="Plug_dom"/>
</dbReference>
<dbReference type="AlphaFoldDB" id="A0A291QVN8"/>
<dbReference type="InterPro" id="IPR037066">
    <property type="entry name" value="Plug_dom_sf"/>
</dbReference>
<evidence type="ECO:0000256" key="7">
    <source>
        <dbReference type="PROSITE-ProRule" id="PRU01360"/>
    </source>
</evidence>
<keyword evidence="2 7" id="KW-0813">Transport</keyword>
<dbReference type="Pfam" id="PF07715">
    <property type="entry name" value="Plug"/>
    <property type="match status" value="1"/>
</dbReference>
<comment type="subcellular location">
    <subcellularLocation>
        <location evidence="1 7">Cell outer membrane</location>
        <topology evidence="1 7">Multi-pass membrane protein</topology>
    </subcellularLocation>
</comment>
<dbReference type="Gene3D" id="2.40.170.20">
    <property type="entry name" value="TonB-dependent receptor, beta-barrel domain"/>
    <property type="match status" value="1"/>
</dbReference>
<dbReference type="InterPro" id="IPR041700">
    <property type="entry name" value="OMP_b-brl_3"/>
</dbReference>
<dbReference type="PROSITE" id="PS52016">
    <property type="entry name" value="TONB_DEPENDENT_REC_3"/>
    <property type="match status" value="1"/>
</dbReference>
<dbReference type="InterPro" id="IPR023996">
    <property type="entry name" value="TonB-dep_OMP_SusC/RagA"/>
</dbReference>
<evidence type="ECO:0000259" key="8">
    <source>
        <dbReference type="Pfam" id="PF07715"/>
    </source>
</evidence>
<feature type="domain" description="TonB-dependent receptor plug" evidence="8">
    <location>
        <begin position="119"/>
        <end position="247"/>
    </location>
</feature>
<name>A0A291QVN8_9BACT</name>
<evidence type="ECO:0000256" key="4">
    <source>
        <dbReference type="ARBA" id="ARBA00022692"/>
    </source>
</evidence>
<evidence type="ECO:0000313" key="10">
    <source>
        <dbReference type="EMBL" id="ATL48026.1"/>
    </source>
</evidence>
<dbReference type="GO" id="GO:0009279">
    <property type="term" value="C:cell outer membrane"/>
    <property type="evidence" value="ECO:0007669"/>
    <property type="project" value="UniProtKB-SubCell"/>
</dbReference>
<dbReference type="Proteomes" id="UP000220133">
    <property type="component" value="Chromosome"/>
</dbReference>
<reference evidence="10 11" key="1">
    <citation type="submission" date="2017-10" db="EMBL/GenBank/DDBJ databases">
        <title>Paenichitinophaga pekingensis gen. nov., sp. nov., isolated from activated sludge.</title>
        <authorList>
            <person name="Jin D."/>
            <person name="Kong X."/>
            <person name="Deng Y."/>
            <person name="Bai Z."/>
        </authorList>
    </citation>
    <scope>NUCLEOTIDE SEQUENCE [LARGE SCALE GENOMIC DNA]</scope>
    <source>
        <strain evidence="10 11">13</strain>
    </source>
</reference>
<keyword evidence="11" id="KW-1185">Reference proteome</keyword>
<dbReference type="InterPro" id="IPR039426">
    <property type="entry name" value="TonB-dep_rcpt-like"/>
</dbReference>
<sequence>MRTFLRLLTIFSLVMLVLPGTMWAQQKAITGTVIAEGEGPIPGATVRVKGTQRITQSDVKGQFKIEAATGEILEISYVGYETKEVVIGTSTTLSITLQTSQESLGEVVVTAMGIKKEKKALGYSVQEVRADELMRNKNANLVNSLNGKVAGLNITNSGGAPGASASIIIRGGTSLERNNQPLFVIDGMPMDNSTGQGDNSAFDGSVNLSTTNSNRAMDINPEDIESISVLKGPAASALYGLRAAAGAIIITTKRGSTGSTNININSRYTNNWANRLPDQQKIYKQGSYYGGAFTDQTMTSWGDPFASGEKQYDNMEDFFQHANAFDNNISISGGNANGNFYLSASDLYQSGIVPTTDFKRSTVRLNAEQKKGIFTFGVNATYSKSKTQKTLTGSGLWGAGGNGYMETVVTWPRNLDMKHYLNDDGGKYRLFPDQDTSADVDNPYWIINKNPQSDRNSRIVGSAYVNAKITDWFDASYRLGIDNYTSTFRNLISPGSGVKEAWYHGMLSETNKNYSYLYSNLLLTFHKKFKDWDLSLIAGTSAENTYIKSTSVRAEDFVIPGFISLENATTDNQYFNDNISRNRIVGAFGDLKIGYKNMIYLGFTGRNDWTSTFARWNRSFFYPSANASFIFTELMQPNKVLSFGKIRASIAGVGKDANPYQTNTYLFGPEETIGGGFRNYWSRGNEGLKPEYTYSYEFGTELRFLNNRLGFDATYYINRSVDQILTPRVSNATGYILSSVNTGEIQNKGIEFIINATPIKNKNLTWDVALNFSHNNGRVKSLPGDISILYVTDVQIGYAKAASFNDGYFMGLSGSKWQTDSTGALLLDWNTGYPLTSTSTTDLVGNREPKFIGGINNSFTFKNFNLNFLIDFRKGGDVYNGTDYLLTAYGMSKETEKRGEEMTFTGKSLNPGTGKYEDVTRTVEATEQFYRDIYVKNSPFFIQEVNWVRLRAINLSYSLPTKVLNRTNFLKGATLTLSGTNLLLLTNYDGMDPETSAAGAGVVGSGSSGIDYAGVPNTAGFSVGLNLKF</sequence>
<dbReference type="InterPro" id="IPR036942">
    <property type="entry name" value="Beta-barrel_TonB_sf"/>
</dbReference>
<dbReference type="InterPro" id="IPR023997">
    <property type="entry name" value="TonB-dep_OMP_SusC/RagA_CS"/>
</dbReference>
<dbReference type="Gene3D" id="2.170.130.10">
    <property type="entry name" value="TonB-dependent receptor, plug domain"/>
    <property type="match status" value="1"/>
</dbReference>
<dbReference type="InterPro" id="IPR008969">
    <property type="entry name" value="CarboxyPept-like_regulatory"/>
</dbReference>
<evidence type="ECO:0000256" key="2">
    <source>
        <dbReference type="ARBA" id="ARBA00022448"/>
    </source>
</evidence>
<dbReference type="OrthoDB" id="609136at2"/>
<dbReference type="KEGG" id="cbae:COR50_13090"/>
<evidence type="ECO:0000256" key="5">
    <source>
        <dbReference type="ARBA" id="ARBA00023136"/>
    </source>
</evidence>
<protein>
    <submittedName>
        <fullName evidence="10">SusC/RagA family protein</fullName>
    </submittedName>
</protein>
<dbReference type="EMBL" id="CP023777">
    <property type="protein sequence ID" value="ATL48026.1"/>
    <property type="molecule type" value="Genomic_DNA"/>
</dbReference>
<evidence type="ECO:0000256" key="3">
    <source>
        <dbReference type="ARBA" id="ARBA00022452"/>
    </source>
</evidence>
<dbReference type="RefSeq" id="WP_098194403.1">
    <property type="nucleotide sequence ID" value="NZ_CP023777.1"/>
</dbReference>
<dbReference type="Pfam" id="PF14905">
    <property type="entry name" value="OMP_b-brl_3"/>
    <property type="match status" value="1"/>
</dbReference>
<keyword evidence="5 7" id="KW-0472">Membrane</keyword>
<accession>A0A291QVN8</accession>
<evidence type="ECO:0000259" key="9">
    <source>
        <dbReference type="Pfam" id="PF14905"/>
    </source>
</evidence>